<dbReference type="InterPro" id="IPR014001">
    <property type="entry name" value="Helicase_ATP-bd"/>
</dbReference>
<keyword evidence="12" id="KW-1185">Reference proteome</keyword>
<evidence type="ECO:0000256" key="4">
    <source>
        <dbReference type="ARBA" id="ARBA00022806"/>
    </source>
</evidence>
<dbReference type="STRING" id="35608.A0A2U1QDC8"/>
<dbReference type="Pfam" id="PF00271">
    <property type="entry name" value="Helicase_C"/>
    <property type="match status" value="1"/>
</dbReference>
<feature type="domain" description="Helicase C-terminal" evidence="9">
    <location>
        <begin position="489"/>
        <end position="644"/>
    </location>
</feature>
<evidence type="ECO:0000256" key="1">
    <source>
        <dbReference type="ARBA" id="ARBA00012552"/>
    </source>
</evidence>
<proteinExistence type="predicted"/>
<feature type="domain" description="Helicase ATP-binding" evidence="8">
    <location>
        <begin position="283"/>
        <end position="456"/>
    </location>
</feature>
<gene>
    <name evidence="11" type="ORF">CTI12_AA044360</name>
</gene>
<dbReference type="CDD" id="cd18787">
    <property type="entry name" value="SF2_C_DEAD"/>
    <property type="match status" value="1"/>
</dbReference>
<dbReference type="OrthoDB" id="10265785at2759"/>
<evidence type="ECO:0000256" key="2">
    <source>
        <dbReference type="ARBA" id="ARBA00022741"/>
    </source>
</evidence>
<name>A0A2U1QDC8_ARTAN</name>
<evidence type="ECO:0000259" key="9">
    <source>
        <dbReference type="PROSITE" id="PS51194"/>
    </source>
</evidence>
<feature type="domain" description="DEAD-box RNA helicase Q" evidence="10">
    <location>
        <begin position="249"/>
        <end position="278"/>
    </location>
</feature>
<evidence type="ECO:0000259" key="8">
    <source>
        <dbReference type="PROSITE" id="PS51192"/>
    </source>
</evidence>
<dbReference type="GO" id="GO:0003724">
    <property type="term" value="F:RNA helicase activity"/>
    <property type="evidence" value="ECO:0007669"/>
    <property type="project" value="UniProtKB-EC"/>
</dbReference>
<dbReference type="InterPro" id="IPR011545">
    <property type="entry name" value="DEAD/DEAH_box_helicase_dom"/>
</dbReference>
<evidence type="ECO:0000256" key="3">
    <source>
        <dbReference type="ARBA" id="ARBA00022801"/>
    </source>
</evidence>
<keyword evidence="6" id="KW-0694">RNA-binding</keyword>
<keyword evidence="4" id="KW-0347">Helicase</keyword>
<dbReference type="CDD" id="cd17963">
    <property type="entry name" value="DEADc_DDX19_DDX25"/>
    <property type="match status" value="1"/>
</dbReference>
<dbReference type="AlphaFoldDB" id="A0A2U1QDC8"/>
<evidence type="ECO:0000313" key="12">
    <source>
        <dbReference type="Proteomes" id="UP000245207"/>
    </source>
</evidence>
<feature type="short sequence motif" description="Q motif" evidence="7">
    <location>
        <begin position="249"/>
        <end position="278"/>
    </location>
</feature>
<dbReference type="PROSITE" id="PS51194">
    <property type="entry name" value="HELICASE_CTER"/>
    <property type="match status" value="1"/>
</dbReference>
<feature type="short sequence motif" description="Q motif" evidence="7">
    <location>
        <begin position="151"/>
        <end position="180"/>
    </location>
</feature>
<dbReference type="Pfam" id="PF00270">
    <property type="entry name" value="DEAD"/>
    <property type="match status" value="2"/>
</dbReference>
<dbReference type="SMART" id="SM00490">
    <property type="entry name" value="HELICc"/>
    <property type="match status" value="1"/>
</dbReference>
<feature type="domain" description="DEAD-box RNA helicase Q" evidence="10">
    <location>
        <begin position="151"/>
        <end position="180"/>
    </location>
</feature>
<dbReference type="EC" id="3.6.4.13" evidence="1"/>
<keyword evidence="2" id="KW-0547">Nucleotide-binding</keyword>
<reference evidence="11 12" key="1">
    <citation type="journal article" date="2018" name="Mol. Plant">
        <title>The genome of Artemisia annua provides insight into the evolution of Asteraceae family and artemisinin biosynthesis.</title>
        <authorList>
            <person name="Shen Q."/>
            <person name="Zhang L."/>
            <person name="Liao Z."/>
            <person name="Wang S."/>
            <person name="Yan T."/>
            <person name="Shi P."/>
            <person name="Liu M."/>
            <person name="Fu X."/>
            <person name="Pan Q."/>
            <person name="Wang Y."/>
            <person name="Lv Z."/>
            <person name="Lu X."/>
            <person name="Zhang F."/>
            <person name="Jiang W."/>
            <person name="Ma Y."/>
            <person name="Chen M."/>
            <person name="Hao X."/>
            <person name="Li L."/>
            <person name="Tang Y."/>
            <person name="Lv G."/>
            <person name="Zhou Y."/>
            <person name="Sun X."/>
            <person name="Brodelius P.E."/>
            <person name="Rose J.K.C."/>
            <person name="Tang K."/>
        </authorList>
    </citation>
    <scope>NUCLEOTIDE SEQUENCE [LARGE SCALE GENOMIC DNA]</scope>
    <source>
        <strain evidence="12">cv. Huhao1</strain>
        <tissue evidence="11">Leaf</tissue>
    </source>
</reference>
<dbReference type="PROSITE" id="PS51195">
    <property type="entry name" value="Q_MOTIF"/>
    <property type="match status" value="2"/>
</dbReference>
<organism evidence="11 12">
    <name type="scientific">Artemisia annua</name>
    <name type="common">Sweet wormwood</name>
    <dbReference type="NCBI Taxonomy" id="35608"/>
    <lineage>
        <taxon>Eukaryota</taxon>
        <taxon>Viridiplantae</taxon>
        <taxon>Streptophyta</taxon>
        <taxon>Embryophyta</taxon>
        <taxon>Tracheophyta</taxon>
        <taxon>Spermatophyta</taxon>
        <taxon>Magnoliopsida</taxon>
        <taxon>eudicotyledons</taxon>
        <taxon>Gunneridae</taxon>
        <taxon>Pentapetalae</taxon>
        <taxon>asterids</taxon>
        <taxon>campanulids</taxon>
        <taxon>Asterales</taxon>
        <taxon>Asteraceae</taxon>
        <taxon>Asteroideae</taxon>
        <taxon>Anthemideae</taxon>
        <taxon>Artemisiinae</taxon>
        <taxon>Artemisia</taxon>
    </lineage>
</organism>
<dbReference type="GO" id="GO:0016787">
    <property type="term" value="F:hydrolase activity"/>
    <property type="evidence" value="ECO:0007669"/>
    <property type="project" value="UniProtKB-KW"/>
</dbReference>
<dbReference type="InterPro" id="IPR001650">
    <property type="entry name" value="Helicase_C-like"/>
</dbReference>
<evidence type="ECO:0000256" key="6">
    <source>
        <dbReference type="ARBA" id="ARBA00022884"/>
    </source>
</evidence>
<evidence type="ECO:0000259" key="10">
    <source>
        <dbReference type="PROSITE" id="PS51195"/>
    </source>
</evidence>
<dbReference type="InterPro" id="IPR027417">
    <property type="entry name" value="P-loop_NTPase"/>
</dbReference>
<protein>
    <recommendedName>
        <fullName evidence="1">RNA helicase</fullName>
        <ecNumber evidence="1">3.6.4.13</ecNumber>
    </recommendedName>
</protein>
<comment type="caution">
    <text evidence="11">The sequence shown here is derived from an EMBL/GenBank/DDBJ whole genome shotgun (WGS) entry which is preliminary data.</text>
</comment>
<dbReference type="PROSITE" id="PS51192">
    <property type="entry name" value="HELICASE_ATP_BIND_1"/>
    <property type="match status" value="1"/>
</dbReference>
<dbReference type="EMBL" id="PKPP01000207">
    <property type="protein sequence ID" value="PWA95977.1"/>
    <property type="molecule type" value="Genomic_DNA"/>
</dbReference>
<dbReference type="GO" id="GO:0003723">
    <property type="term" value="F:RNA binding"/>
    <property type="evidence" value="ECO:0007669"/>
    <property type="project" value="UniProtKB-KW"/>
</dbReference>
<evidence type="ECO:0000313" key="11">
    <source>
        <dbReference type="EMBL" id="PWA95977.1"/>
    </source>
</evidence>
<dbReference type="PANTHER" id="PTHR47958">
    <property type="entry name" value="ATP-DEPENDENT RNA HELICASE DBP3"/>
    <property type="match status" value="1"/>
</dbReference>
<dbReference type="Proteomes" id="UP000245207">
    <property type="component" value="Unassembled WGS sequence"/>
</dbReference>
<keyword evidence="5" id="KW-0067">ATP-binding</keyword>
<dbReference type="SMART" id="SM00487">
    <property type="entry name" value="DEXDc"/>
    <property type="match status" value="1"/>
</dbReference>
<dbReference type="Gene3D" id="3.40.50.300">
    <property type="entry name" value="P-loop containing nucleotide triphosphate hydrolases"/>
    <property type="match status" value="3"/>
</dbReference>
<sequence length="655" mass="73547">MRNSKRELWKWKHPKSRDFHAKRDFSARDLYIIPMSPNEITSSEEYTCVVSIKDGCPIMTHSYGGMVIDCHPIPHSLVAATLGGGNHPLAYAEESPNDSKFEEYLKRCYICGKDTKKISDTPTHKVCFSFLFKYHVNGLVTAGETPYTSATRFEELNISHELLKGLYVAMQFERPSKVQSITLTMILSPLYKSLVAQAHNGSGKTTCFALGMLSRVDLKMVAPQAICICPTREMAIQVTAGDTPYTSATRFEELNISHELLKGLYVAMQFERPSKVQSITLPMILSPPYKSLVAQAHNGSGKTTCFALGMLSRVDPKMAAPQAICICPTRELAIQNMEVLQKMGKFTGITAELATRKESVSVYTRPPVTTQVVIGTPGTINKLIVAKKLGTSCLNILVFDEADHMLAESGFRDESIRIMTEIVKQRRDCQVLLFSATFNDKVKAFVSKIFTELFVKEYNQLYVKKEELSLDSVKQYKVIVPDELSKIMVIKDKIMFLAQKLGQTIIFVRTRQSAGYLHKALVEEGYPVSAIQGALNQEERDTIVKEFKAGLTTVLISTDLLARGFDQSQVNLVVNYDLPVIHDFPTEPDNEVYLHRIGRAGRFGRKGAVFNLLCGKTDDMIMEKIERHFNHFVAEVPSWKSEEDFEDALKKAQLL</sequence>
<evidence type="ECO:0000256" key="7">
    <source>
        <dbReference type="PROSITE-ProRule" id="PRU00552"/>
    </source>
</evidence>
<evidence type="ECO:0000256" key="5">
    <source>
        <dbReference type="ARBA" id="ARBA00022840"/>
    </source>
</evidence>
<dbReference type="GO" id="GO:0005524">
    <property type="term" value="F:ATP binding"/>
    <property type="evidence" value="ECO:0007669"/>
    <property type="project" value="UniProtKB-KW"/>
</dbReference>
<keyword evidence="3 11" id="KW-0378">Hydrolase</keyword>
<dbReference type="InterPro" id="IPR014014">
    <property type="entry name" value="RNA_helicase_DEAD_Q_motif"/>
</dbReference>
<dbReference type="SUPFAM" id="SSF52540">
    <property type="entry name" value="P-loop containing nucleoside triphosphate hydrolases"/>
    <property type="match status" value="2"/>
</dbReference>
<accession>A0A2U1QDC8</accession>